<evidence type="ECO:0000256" key="4">
    <source>
        <dbReference type="PROSITE-ProRule" id="PRU00520"/>
    </source>
</evidence>
<dbReference type="GO" id="GO:0003998">
    <property type="term" value="F:acylphosphatase activity"/>
    <property type="evidence" value="ECO:0007669"/>
    <property type="project" value="UniProtKB-EC"/>
</dbReference>
<dbReference type="Gene3D" id="3.30.70.100">
    <property type="match status" value="1"/>
</dbReference>
<dbReference type="PROSITE" id="PS51160">
    <property type="entry name" value="ACYLPHOSPHATASE_3"/>
    <property type="match status" value="1"/>
</dbReference>
<feature type="domain" description="Acylphosphatase-like" evidence="6">
    <location>
        <begin position="3"/>
        <end position="92"/>
    </location>
</feature>
<evidence type="ECO:0000313" key="8">
    <source>
        <dbReference type="Proteomes" id="UP000043763"/>
    </source>
</evidence>
<dbReference type="Pfam" id="PF00708">
    <property type="entry name" value="Acylphosphatase"/>
    <property type="match status" value="1"/>
</dbReference>
<sequence>MFKVDIILKGRVQGVGFRYYAKQVADEMKIGGKVWNNYDGSVEVIGYLQTKNDIDEFVEKIKIGPQMSSVKEVTVTVTPSDPLVDEVFEIAN</sequence>
<dbReference type="OrthoDB" id="9808093at2"/>
<keyword evidence="4" id="KW-0378">Hydrolase</keyword>
<evidence type="ECO:0000313" key="7">
    <source>
        <dbReference type="EMBL" id="CRF31772.1"/>
    </source>
</evidence>
<organism evidence="7 8">
    <name type="scientific">Brachyspira suanatina</name>
    <dbReference type="NCBI Taxonomy" id="381802"/>
    <lineage>
        <taxon>Bacteria</taxon>
        <taxon>Pseudomonadati</taxon>
        <taxon>Spirochaetota</taxon>
        <taxon>Spirochaetia</taxon>
        <taxon>Brachyspirales</taxon>
        <taxon>Brachyspiraceae</taxon>
        <taxon>Brachyspira</taxon>
    </lineage>
</organism>
<dbReference type="EMBL" id="CVLB01000001">
    <property type="protein sequence ID" value="CRF31772.1"/>
    <property type="molecule type" value="Genomic_DNA"/>
</dbReference>
<evidence type="ECO:0000256" key="3">
    <source>
        <dbReference type="ARBA" id="ARBA00047645"/>
    </source>
</evidence>
<protein>
    <recommendedName>
        <fullName evidence="2 4">acylphosphatase</fullName>
        <ecNumber evidence="2 4">3.6.1.7</ecNumber>
    </recommendedName>
</protein>
<comment type="catalytic activity">
    <reaction evidence="3 4">
        <text>an acyl phosphate + H2O = a carboxylate + phosphate + H(+)</text>
        <dbReference type="Rhea" id="RHEA:14965"/>
        <dbReference type="ChEBI" id="CHEBI:15377"/>
        <dbReference type="ChEBI" id="CHEBI:15378"/>
        <dbReference type="ChEBI" id="CHEBI:29067"/>
        <dbReference type="ChEBI" id="CHEBI:43474"/>
        <dbReference type="ChEBI" id="CHEBI:59918"/>
        <dbReference type="EC" id="3.6.1.7"/>
    </reaction>
</comment>
<dbReference type="InterPro" id="IPR036046">
    <property type="entry name" value="Acylphosphatase-like_dom_sf"/>
</dbReference>
<dbReference type="PROSITE" id="PS00150">
    <property type="entry name" value="ACYLPHOSPHATASE_1"/>
    <property type="match status" value="1"/>
</dbReference>
<dbReference type="PANTHER" id="PTHR47268:SF4">
    <property type="entry name" value="ACYLPHOSPHATASE"/>
    <property type="match status" value="1"/>
</dbReference>
<feature type="active site" evidence="4">
    <location>
        <position position="18"/>
    </location>
</feature>
<name>A0A0G4K3X9_9SPIR</name>
<dbReference type="GeneID" id="44970869"/>
<evidence type="ECO:0000259" key="6">
    <source>
        <dbReference type="PROSITE" id="PS51160"/>
    </source>
</evidence>
<dbReference type="InterPro" id="IPR020456">
    <property type="entry name" value="Acylphosphatase"/>
</dbReference>
<proteinExistence type="inferred from homology"/>
<feature type="active site" evidence="4">
    <location>
        <position position="36"/>
    </location>
</feature>
<gene>
    <name evidence="7" type="ORF">BRSU_0360</name>
</gene>
<dbReference type="EC" id="3.6.1.7" evidence="2 4"/>
<dbReference type="AlphaFoldDB" id="A0A0G4K3X9"/>
<dbReference type="InterPro" id="IPR001792">
    <property type="entry name" value="Acylphosphatase-like_dom"/>
</dbReference>
<reference evidence="8" key="1">
    <citation type="submission" date="2015-04" db="EMBL/GenBank/DDBJ databases">
        <authorList>
            <person name="Mushtaq Mamoona"/>
        </authorList>
    </citation>
    <scope>NUCLEOTIDE SEQUENCE [LARGE SCALE GENOMIC DNA]</scope>
    <source>
        <strain evidence="8">AN4859/03</strain>
    </source>
</reference>
<evidence type="ECO:0000256" key="5">
    <source>
        <dbReference type="RuleBase" id="RU004168"/>
    </source>
</evidence>
<dbReference type="Proteomes" id="UP000043763">
    <property type="component" value="Unassembled WGS sequence"/>
</dbReference>
<dbReference type="RefSeq" id="WP_014488785.1">
    <property type="nucleotide sequence ID" value="NZ_CVLB01000001.1"/>
</dbReference>
<evidence type="ECO:0000256" key="2">
    <source>
        <dbReference type="ARBA" id="ARBA00012150"/>
    </source>
</evidence>
<comment type="similarity">
    <text evidence="1 5">Belongs to the acylphosphatase family.</text>
</comment>
<keyword evidence="8" id="KW-1185">Reference proteome</keyword>
<evidence type="ECO:0000256" key="1">
    <source>
        <dbReference type="ARBA" id="ARBA00005614"/>
    </source>
</evidence>
<dbReference type="SUPFAM" id="SSF54975">
    <property type="entry name" value="Acylphosphatase/BLUF domain-like"/>
    <property type="match status" value="1"/>
</dbReference>
<dbReference type="InterPro" id="IPR017968">
    <property type="entry name" value="Acylphosphatase_CS"/>
</dbReference>
<dbReference type="PANTHER" id="PTHR47268">
    <property type="entry name" value="ACYLPHOSPHATASE"/>
    <property type="match status" value="1"/>
</dbReference>
<accession>A0A0G4K3X9</accession>